<dbReference type="PRINTS" id="PR00837">
    <property type="entry name" value="V5TPXLIKE"/>
</dbReference>
<feature type="compositionally biased region" description="Pro residues" evidence="1">
    <location>
        <begin position="69"/>
        <end position="79"/>
    </location>
</feature>
<feature type="region of interest" description="Disordered" evidence="1">
    <location>
        <begin position="1"/>
        <end position="113"/>
    </location>
</feature>
<dbReference type="Pfam" id="PF00188">
    <property type="entry name" value="CAP"/>
    <property type="match status" value="4"/>
</dbReference>
<feature type="compositionally biased region" description="Basic and acidic residues" evidence="1">
    <location>
        <begin position="1"/>
        <end position="12"/>
    </location>
</feature>
<feature type="non-terminal residue" evidence="3">
    <location>
        <position position="1"/>
    </location>
</feature>
<evidence type="ECO:0000259" key="2">
    <source>
        <dbReference type="SMART" id="SM00198"/>
    </source>
</evidence>
<protein>
    <recommendedName>
        <fullName evidence="2">SCP domain-containing protein</fullName>
    </recommendedName>
</protein>
<feature type="region of interest" description="Disordered" evidence="1">
    <location>
        <begin position="236"/>
        <end position="366"/>
    </location>
</feature>
<reference evidence="3" key="2">
    <citation type="journal article" date="2023" name="Microbiol Resour">
        <title>Decontamination and Annotation of the Draft Genome Sequence of the Oomycete Lagenidium giganteum ARSEF 373.</title>
        <authorList>
            <person name="Morgan W.R."/>
            <person name="Tartar A."/>
        </authorList>
    </citation>
    <scope>NUCLEOTIDE SEQUENCE</scope>
    <source>
        <strain evidence="3">ARSEF 373</strain>
    </source>
</reference>
<comment type="caution">
    <text evidence="3">The sequence shown here is derived from an EMBL/GenBank/DDBJ whole genome shotgun (WGS) entry which is preliminary data.</text>
</comment>
<feature type="compositionally biased region" description="Low complexity" evidence="1">
    <location>
        <begin position="55"/>
        <end position="68"/>
    </location>
</feature>
<dbReference type="EMBL" id="DAKRPA010000015">
    <property type="protein sequence ID" value="DBA03846.1"/>
    <property type="molecule type" value="Genomic_DNA"/>
</dbReference>
<feature type="domain" description="SCP" evidence="2">
    <location>
        <begin position="381"/>
        <end position="498"/>
    </location>
</feature>
<dbReference type="PANTHER" id="PTHR10334">
    <property type="entry name" value="CYSTEINE-RICH SECRETORY PROTEIN-RELATED"/>
    <property type="match status" value="1"/>
</dbReference>
<proteinExistence type="predicted"/>
<organism evidence="3 4">
    <name type="scientific">Lagenidium giganteum</name>
    <dbReference type="NCBI Taxonomy" id="4803"/>
    <lineage>
        <taxon>Eukaryota</taxon>
        <taxon>Sar</taxon>
        <taxon>Stramenopiles</taxon>
        <taxon>Oomycota</taxon>
        <taxon>Peronosporomycetes</taxon>
        <taxon>Pythiales</taxon>
        <taxon>Pythiaceae</taxon>
    </lineage>
</organism>
<evidence type="ECO:0000313" key="3">
    <source>
        <dbReference type="EMBL" id="DBA03846.1"/>
    </source>
</evidence>
<reference evidence="3" key="1">
    <citation type="submission" date="2022-11" db="EMBL/GenBank/DDBJ databases">
        <authorList>
            <person name="Morgan W.R."/>
            <person name="Tartar A."/>
        </authorList>
    </citation>
    <scope>NUCLEOTIDE SEQUENCE</scope>
    <source>
        <strain evidence="3">ARSEF 373</strain>
    </source>
</reference>
<accession>A0AAV2ZC14</accession>
<dbReference type="InterPro" id="IPR001283">
    <property type="entry name" value="CRISP-related"/>
</dbReference>
<feature type="compositionally biased region" description="Pro residues" evidence="1">
    <location>
        <begin position="86"/>
        <end position="100"/>
    </location>
</feature>
<feature type="compositionally biased region" description="Polar residues" evidence="1">
    <location>
        <begin position="350"/>
        <end position="366"/>
    </location>
</feature>
<sequence length="770" mass="82263">RAPRYVDARRSADTATTGEASCKKNCTPKTKAPSNTTQPTMAPKPCPTPTPVGPVAPTTSPSPTTNSPQPNPQPSPMPYPTSKAPSPGPAPSPSTAPAPSPSGGGNSGGVDAKSCLDAHNKVREAVGVPALQWDDSLAAKGAQWAQHMEDMNFFDHHTPGKSDSQMNNLFSGTDCLEAVKCFEAEKSKFPADRIVRAESYMQYGHYSMMVWKTTTRVGCGRGKTKNLACYYEEPGNQMGKPANPAPTATPSVTPAPTFRPATQAPEPATTAPAPVTAAPTPTTATPVPTTATPVPTTATPVPTTATPVPTTATPVPTTAAPVPTTAAPVPTTEAPAPTTVSPTPTPASPEQNQYAPATVGPSQSSTQVQKRFRPAYGGDSVDPATCLEAHNKVRADVGVSALEWDDALAAKGAEWAQHMEDLSFFGHSTPGKHDSQMNNLFSGTDCLEAVAMFEAEKEFFPADHVVRSSNFAKYGHYSMMVWKTTTRVGCGRGKTKNLSDSKACLEAHNKLRAEVGVPPLEWDDALAEKGAKWAQHMEDMNFFDHCTPGKNDQQMNNLYSGTDCLAAVKCFGDEKAKFPADHIVRAESFKDYGHYSMLIWKTTTKVGCGLGKTKNTACYYEEPGNQIGKAADGNGRVDAKSCLAEHNRVRADVGVPPLEWDDALAAKGEKWAQHMEDQDFFDHHTPGQNDKQLNNLYSGTDCLAAVKDFESEKSKVPSDRVVTGKNYVQGGHYTMMVWKTTTKVGCGAGKNKNLACYYDPPGNMIGEKAY</sequence>
<feature type="domain" description="SCP" evidence="2">
    <location>
        <begin position="110"/>
        <end position="239"/>
    </location>
</feature>
<dbReference type="SUPFAM" id="SSF55797">
    <property type="entry name" value="PR-1-like"/>
    <property type="match status" value="4"/>
</dbReference>
<name>A0AAV2ZC14_9STRA</name>
<dbReference type="InterPro" id="IPR035940">
    <property type="entry name" value="CAP_sf"/>
</dbReference>
<feature type="compositionally biased region" description="Pro residues" evidence="1">
    <location>
        <begin position="42"/>
        <end position="54"/>
    </location>
</feature>
<feature type="compositionally biased region" description="Low complexity" evidence="1">
    <location>
        <begin position="241"/>
        <end position="342"/>
    </location>
</feature>
<evidence type="ECO:0000313" key="4">
    <source>
        <dbReference type="Proteomes" id="UP001146120"/>
    </source>
</evidence>
<gene>
    <name evidence="3" type="ORF">N0F65_005736</name>
</gene>
<dbReference type="SMART" id="SM00198">
    <property type="entry name" value="SCP"/>
    <property type="match status" value="4"/>
</dbReference>
<keyword evidence="4" id="KW-1185">Reference proteome</keyword>
<dbReference type="InterPro" id="IPR014044">
    <property type="entry name" value="CAP_dom"/>
</dbReference>
<dbReference type="Gene3D" id="3.40.33.10">
    <property type="entry name" value="CAP"/>
    <property type="match status" value="4"/>
</dbReference>
<dbReference type="AlphaFoldDB" id="A0AAV2ZC14"/>
<dbReference type="Proteomes" id="UP001146120">
    <property type="component" value="Unassembled WGS sequence"/>
</dbReference>
<feature type="domain" description="SCP" evidence="2">
    <location>
        <begin position="637"/>
        <end position="766"/>
    </location>
</feature>
<evidence type="ECO:0000256" key="1">
    <source>
        <dbReference type="SAM" id="MobiDB-lite"/>
    </source>
</evidence>
<feature type="domain" description="SCP" evidence="2">
    <location>
        <begin position="499"/>
        <end position="628"/>
    </location>
</feature>